<reference evidence="1 2" key="1">
    <citation type="submission" date="2020-06" db="EMBL/GenBank/DDBJ databases">
        <title>Transcriptomic and genomic resources for Thalictrum thalictroides and T. hernandezii: Facilitating candidate gene discovery in an emerging model plant lineage.</title>
        <authorList>
            <person name="Arias T."/>
            <person name="Riano-Pachon D.M."/>
            <person name="Di Stilio V.S."/>
        </authorList>
    </citation>
    <scope>NUCLEOTIDE SEQUENCE [LARGE SCALE GENOMIC DNA]</scope>
    <source>
        <strain evidence="2">cv. WT478/WT964</strain>
        <tissue evidence="1">Leaves</tissue>
    </source>
</reference>
<name>A0A7J6VIV6_THATH</name>
<dbReference type="AlphaFoldDB" id="A0A7J6VIV6"/>
<sequence>MCGRVVHQLMYSSNRCGLNDRKAQIRVVFVFRQRGSGAHETIFGISPKQETEFCLTSEVKYTIFTHSNRSICSFSLLSNPNLGFHLQGSIITARNWYYLISYIFA</sequence>
<dbReference type="EMBL" id="JABWDY010032362">
    <property type="protein sequence ID" value="KAF5184242.1"/>
    <property type="molecule type" value="Genomic_DNA"/>
</dbReference>
<gene>
    <name evidence="1" type="ORF">FRX31_026168</name>
</gene>
<protein>
    <submittedName>
        <fullName evidence="1">Uncharacterized protein</fullName>
    </submittedName>
</protein>
<comment type="caution">
    <text evidence="1">The sequence shown here is derived from an EMBL/GenBank/DDBJ whole genome shotgun (WGS) entry which is preliminary data.</text>
</comment>
<proteinExistence type="predicted"/>
<accession>A0A7J6VIV6</accession>
<evidence type="ECO:0000313" key="2">
    <source>
        <dbReference type="Proteomes" id="UP000554482"/>
    </source>
</evidence>
<dbReference type="Proteomes" id="UP000554482">
    <property type="component" value="Unassembled WGS sequence"/>
</dbReference>
<organism evidence="1 2">
    <name type="scientific">Thalictrum thalictroides</name>
    <name type="common">Rue-anemone</name>
    <name type="synonym">Anemone thalictroides</name>
    <dbReference type="NCBI Taxonomy" id="46969"/>
    <lineage>
        <taxon>Eukaryota</taxon>
        <taxon>Viridiplantae</taxon>
        <taxon>Streptophyta</taxon>
        <taxon>Embryophyta</taxon>
        <taxon>Tracheophyta</taxon>
        <taxon>Spermatophyta</taxon>
        <taxon>Magnoliopsida</taxon>
        <taxon>Ranunculales</taxon>
        <taxon>Ranunculaceae</taxon>
        <taxon>Thalictroideae</taxon>
        <taxon>Thalictrum</taxon>
    </lineage>
</organism>
<keyword evidence="2" id="KW-1185">Reference proteome</keyword>
<evidence type="ECO:0000313" key="1">
    <source>
        <dbReference type="EMBL" id="KAF5184242.1"/>
    </source>
</evidence>